<dbReference type="SUPFAM" id="SSF88946">
    <property type="entry name" value="Sigma2 domain of RNA polymerase sigma factors"/>
    <property type="match status" value="1"/>
</dbReference>
<evidence type="ECO:0000256" key="3">
    <source>
        <dbReference type="ARBA" id="ARBA00023082"/>
    </source>
</evidence>
<keyword evidence="6" id="KW-0346">Stress response</keyword>
<dbReference type="PANTHER" id="PTHR30385">
    <property type="entry name" value="SIGMA FACTOR F FLAGELLAR"/>
    <property type="match status" value="1"/>
</dbReference>
<evidence type="ECO:0000313" key="9">
    <source>
        <dbReference type="EMBL" id="PDO09737.1"/>
    </source>
</evidence>
<feature type="DNA-binding region" description="H-T-H motif" evidence="6">
    <location>
        <begin position="218"/>
        <end position="237"/>
    </location>
</feature>
<comment type="activity regulation">
    <text evidence="6">Negatively regulated by the anti-sigma-I factor RsgI.</text>
</comment>
<sequence length="308" mass="35151">MCSLPFLTLYERFFGRKRARPDSADASPEEIVARIRQGDAELRNQFISDFRPYVAKVASGFCGRYVDPKHDDEFSVALCAFDEAIDRFRPDGGVAFLHFAESVIRRRLIDYVRKESRHGRQIPYSCLEIEDDEGNTAHPAEDLRAIEAFDESRLAEERRLEIAEFGRLLREFGITFEDLAQHSPRHEDSRKLMFSIGLRLARDETLMRSLFARRALPVRDLAEMAGVSKKTLERNRKYIIAVALIASGPFPCLREYIRTDDPSERTKGARPHDSGHRDGEEGQVGDHHDGRRTVSESSGDGLRGGLRR</sequence>
<reference evidence="9 10" key="1">
    <citation type="submission" date="2016-12" db="EMBL/GenBank/DDBJ databases">
        <title>Candidatus Reconcilibacillus cellulovorans genome.</title>
        <authorList>
            <person name="Kolinko S."/>
            <person name="Wu Y.-W."/>
            <person name="Tachea F."/>
            <person name="Denzel E."/>
            <person name="Hiras J."/>
            <person name="Baecker N."/>
            <person name="Chan L.J."/>
            <person name="Eichorst S.A."/>
            <person name="Frey D."/>
            <person name="Adams P.D."/>
            <person name="Pray T."/>
            <person name="Tanjore D."/>
            <person name="Petzold C.J."/>
            <person name="Gladden J.M."/>
            <person name="Simmons B.A."/>
            <person name="Singer S.W."/>
        </authorList>
    </citation>
    <scope>NUCLEOTIDE SEQUENCE [LARGE SCALE GENOMIC DNA]</scope>
    <source>
        <strain evidence="9">JTherm</strain>
    </source>
</reference>
<comment type="caution">
    <text evidence="9">The sequence shown here is derived from an EMBL/GenBank/DDBJ whole genome shotgun (WGS) entry which is preliminary data.</text>
</comment>
<feature type="region of interest" description="Disordered" evidence="7">
    <location>
        <begin position="257"/>
        <end position="308"/>
    </location>
</feature>
<evidence type="ECO:0000256" key="7">
    <source>
        <dbReference type="SAM" id="MobiDB-lite"/>
    </source>
</evidence>
<feature type="compositionally biased region" description="Basic and acidic residues" evidence="7">
    <location>
        <begin position="257"/>
        <end position="294"/>
    </location>
</feature>
<dbReference type="GO" id="GO:0016987">
    <property type="term" value="F:sigma factor activity"/>
    <property type="evidence" value="ECO:0007669"/>
    <property type="project" value="UniProtKB-UniRule"/>
</dbReference>
<dbReference type="HAMAP" id="MF_02064">
    <property type="entry name" value="Sigma70_SigI"/>
    <property type="match status" value="1"/>
</dbReference>
<dbReference type="InterPro" id="IPR014244">
    <property type="entry name" value="RNA_pol_sigma-I"/>
</dbReference>
<evidence type="ECO:0000256" key="1">
    <source>
        <dbReference type="ARBA" id="ARBA00022490"/>
    </source>
</evidence>
<comment type="function">
    <text evidence="6">Sigma factors are initiation factors that promote the attachment of RNA polymerase to specific initiation sites and are then released.</text>
</comment>
<name>A0A2A6DZ09_9BACL</name>
<comment type="similarity">
    <text evidence="6">Belongs to the sigma-70 factor family. SigI subfamily.</text>
</comment>
<gene>
    <name evidence="6" type="primary">sigI</name>
    <name evidence="9" type="ORF">BLM47_10985</name>
</gene>
<evidence type="ECO:0000259" key="8">
    <source>
        <dbReference type="Pfam" id="PF04542"/>
    </source>
</evidence>
<dbReference type="Pfam" id="PF04542">
    <property type="entry name" value="Sigma70_r2"/>
    <property type="match status" value="1"/>
</dbReference>
<dbReference type="GO" id="GO:0005737">
    <property type="term" value="C:cytoplasm"/>
    <property type="evidence" value="ECO:0007669"/>
    <property type="project" value="UniProtKB-SubCell"/>
</dbReference>
<feature type="domain" description="RNA polymerase sigma-70 region 2" evidence="8">
    <location>
        <begin position="47"/>
        <end position="117"/>
    </location>
</feature>
<proteinExistence type="inferred from homology"/>
<dbReference type="AlphaFoldDB" id="A0A2A6DZ09"/>
<dbReference type="InterPro" id="IPR013325">
    <property type="entry name" value="RNA_pol_sigma_r2"/>
</dbReference>
<evidence type="ECO:0000256" key="6">
    <source>
        <dbReference type="HAMAP-Rule" id="MF_02064"/>
    </source>
</evidence>
<evidence type="ECO:0000256" key="2">
    <source>
        <dbReference type="ARBA" id="ARBA00023015"/>
    </source>
</evidence>
<comment type="subunit">
    <text evidence="6">Interacts with RsgI.</text>
</comment>
<dbReference type="Proteomes" id="UP000243688">
    <property type="component" value="Unassembled WGS sequence"/>
</dbReference>
<accession>A0A2A6DZ09</accession>
<keyword evidence="3 6" id="KW-0731">Sigma factor</keyword>
<dbReference type="GO" id="GO:0003677">
    <property type="term" value="F:DNA binding"/>
    <property type="evidence" value="ECO:0007669"/>
    <property type="project" value="UniProtKB-UniRule"/>
</dbReference>
<keyword evidence="2 6" id="KW-0805">Transcription regulation</keyword>
<keyword evidence="5 6" id="KW-0804">Transcription</keyword>
<comment type="subcellular location">
    <subcellularLocation>
        <location evidence="6">Cytoplasm</location>
    </subcellularLocation>
</comment>
<evidence type="ECO:0000256" key="5">
    <source>
        <dbReference type="ARBA" id="ARBA00023163"/>
    </source>
</evidence>
<evidence type="ECO:0000313" key="10">
    <source>
        <dbReference type="Proteomes" id="UP000243688"/>
    </source>
</evidence>
<dbReference type="NCBIfam" id="TIGR02895">
    <property type="entry name" value="spore_sigI"/>
    <property type="match status" value="1"/>
</dbReference>
<dbReference type="Gene3D" id="1.10.1740.10">
    <property type="match status" value="1"/>
</dbReference>
<dbReference type="InterPro" id="IPR007627">
    <property type="entry name" value="RNA_pol_sigma70_r2"/>
</dbReference>
<organism evidence="9 10">
    <name type="scientific">Candidatus Reconcilbacillus cellulovorans</name>
    <dbReference type="NCBI Taxonomy" id="1906605"/>
    <lineage>
        <taxon>Bacteria</taxon>
        <taxon>Bacillati</taxon>
        <taxon>Bacillota</taxon>
        <taxon>Bacilli</taxon>
        <taxon>Bacillales</taxon>
        <taxon>Paenibacillaceae</taxon>
        <taxon>Candidatus Reconcilbacillus</taxon>
    </lineage>
</organism>
<dbReference type="InterPro" id="IPR014284">
    <property type="entry name" value="RNA_pol_sigma-70_dom"/>
</dbReference>
<dbReference type="PANTHER" id="PTHR30385:SF6">
    <property type="entry name" value="RNA POLYMERASE SIGMA FACTOR SIGI"/>
    <property type="match status" value="1"/>
</dbReference>
<dbReference type="GO" id="GO:0006352">
    <property type="term" value="P:DNA-templated transcription initiation"/>
    <property type="evidence" value="ECO:0007669"/>
    <property type="project" value="UniProtKB-UniRule"/>
</dbReference>
<keyword evidence="4 6" id="KW-0238">DNA-binding</keyword>
<dbReference type="NCBIfam" id="TIGR02937">
    <property type="entry name" value="sigma70-ECF"/>
    <property type="match status" value="1"/>
</dbReference>
<feature type="short sequence motif" description="Polymerase core binding" evidence="6">
    <location>
        <begin position="72"/>
        <end position="85"/>
    </location>
</feature>
<dbReference type="EMBL" id="MOXJ01000029">
    <property type="protein sequence ID" value="PDO09737.1"/>
    <property type="molecule type" value="Genomic_DNA"/>
</dbReference>
<evidence type="ECO:0000256" key="4">
    <source>
        <dbReference type="ARBA" id="ARBA00023125"/>
    </source>
</evidence>
<keyword evidence="1 6" id="KW-0963">Cytoplasm</keyword>
<protein>
    <recommendedName>
        <fullName evidence="6">RNA polymerase sigma factor SigI</fullName>
    </recommendedName>
</protein>
<dbReference type="NCBIfam" id="NF006176">
    <property type="entry name" value="PRK08311.2-4"/>
    <property type="match status" value="1"/>
</dbReference>